<dbReference type="InterPro" id="IPR050416">
    <property type="entry name" value="FAD-linked_Oxidoreductase"/>
</dbReference>
<dbReference type="Pfam" id="PF01565">
    <property type="entry name" value="FAD_binding_4"/>
    <property type="match status" value="1"/>
</dbReference>
<protein>
    <recommendedName>
        <fullName evidence="5">FAD-binding PCMH-type domain-containing protein</fullName>
    </recommendedName>
</protein>
<dbReference type="PANTHER" id="PTHR42973">
    <property type="entry name" value="BINDING OXIDOREDUCTASE, PUTATIVE (AFU_ORTHOLOGUE AFUA_1G17690)-RELATED"/>
    <property type="match status" value="1"/>
</dbReference>
<dbReference type="KEGG" id="pco:PHACADRAFT_90057"/>
<dbReference type="SUPFAM" id="SSF56176">
    <property type="entry name" value="FAD-binding/transporter-associated domain-like"/>
    <property type="match status" value="1"/>
</dbReference>
<accession>K5W373</accession>
<proteinExistence type="inferred from homology"/>
<feature type="non-terminal residue" evidence="6">
    <location>
        <position position="1"/>
    </location>
</feature>
<name>K5W373_PHACS</name>
<feature type="domain" description="FAD-binding PCMH-type" evidence="5">
    <location>
        <begin position="1"/>
        <end position="140"/>
    </location>
</feature>
<gene>
    <name evidence="6" type="ORF">PHACADRAFT_90057</name>
</gene>
<dbReference type="InterPro" id="IPR016166">
    <property type="entry name" value="FAD-bd_PCMH"/>
</dbReference>
<dbReference type="AlphaFoldDB" id="K5W373"/>
<dbReference type="EMBL" id="JH930470">
    <property type="protein sequence ID" value="EKM58293.1"/>
    <property type="molecule type" value="Genomic_DNA"/>
</dbReference>
<evidence type="ECO:0000256" key="2">
    <source>
        <dbReference type="ARBA" id="ARBA00022630"/>
    </source>
</evidence>
<evidence type="ECO:0000256" key="1">
    <source>
        <dbReference type="ARBA" id="ARBA00005466"/>
    </source>
</evidence>
<dbReference type="GO" id="GO:0071949">
    <property type="term" value="F:FAD binding"/>
    <property type="evidence" value="ECO:0007669"/>
    <property type="project" value="InterPro"/>
</dbReference>
<evidence type="ECO:0000313" key="6">
    <source>
        <dbReference type="EMBL" id="EKM58293.1"/>
    </source>
</evidence>
<dbReference type="InterPro" id="IPR036318">
    <property type="entry name" value="FAD-bd_PCMH-like_sf"/>
</dbReference>
<reference evidence="6 7" key="1">
    <citation type="journal article" date="2012" name="BMC Genomics">
        <title>Comparative genomics of the white-rot fungi, Phanerochaete carnosa and P. chrysosporium, to elucidate the genetic basis of the distinct wood types they colonize.</title>
        <authorList>
            <person name="Suzuki H."/>
            <person name="MacDonald J."/>
            <person name="Syed K."/>
            <person name="Salamov A."/>
            <person name="Hori C."/>
            <person name="Aerts A."/>
            <person name="Henrissat B."/>
            <person name="Wiebenga A."/>
            <person name="vanKuyk P.A."/>
            <person name="Barry K."/>
            <person name="Lindquist E."/>
            <person name="LaButti K."/>
            <person name="Lapidus A."/>
            <person name="Lucas S."/>
            <person name="Coutinho P."/>
            <person name="Gong Y."/>
            <person name="Samejima M."/>
            <person name="Mahadevan R."/>
            <person name="Abou-Zaid M."/>
            <person name="de Vries R.P."/>
            <person name="Igarashi K."/>
            <person name="Yadav J.S."/>
            <person name="Grigoriev I.V."/>
            <person name="Master E.R."/>
        </authorList>
    </citation>
    <scope>NUCLEOTIDE SEQUENCE [LARGE SCALE GENOMIC DNA]</scope>
    <source>
        <strain evidence="6 7">HHB-10118-sp</strain>
    </source>
</reference>
<evidence type="ECO:0000256" key="4">
    <source>
        <dbReference type="ARBA" id="ARBA00023002"/>
    </source>
</evidence>
<keyword evidence="7" id="KW-1185">Reference proteome</keyword>
<dbReference type="PANTHER" id="PTHR42973:SF13">
    <property type="entry name" value="FAD-BINDING PCMH-TYPE DOMAIN-CONTAINING PROTEIN"/>
    <property type="match status" value="1"/>
</dbReference>
<dbReference type="PROSITE" id="PS51387">
    <property type="entry name" value="FAD_PCMH"/>
    <property type="match status" value="1"/>
</dbReference>
<dbReference type="RefSeq" id="XP_007393613.1">
    <property type="nucleotide sequence ID" value="XM_007393551.1"/>
</dbReference>
<dbReference type="GO" id="GO:0016491">
    <property type="term" value="F:oxidoreductase activity"/>
    <property type="evidence" value="ECO:0007669"/>
    <property type="project" value="UniProtKB-KW"/>
</dbReference>
<dbReference type="Gene3D" id="3.30.465.10">
    <property type="match status" value="1"/>
</dbReference>
<dbReference type="STRING" id="650164.K5W373"/>
<sequence>VKGGGHGMAPTFSSTTGIHISMVGFSKIRYDSQNQVVEIGSGCLWAQVYSKLARTGRNIVGGASADGVGVGGWLVGGGYSLKSNCHGLGIDNVVEFEIVTPDGRVRTANADKNSDLFQALRGGGNNFGIVTKFTLRTFAQETSTYVCFGFLSQHLRN</sequence>
<organism evidence="6 7">
    <name type="scientific">Phanerochaete carnosa (strain HHB-10118-sp)</name>
    <name type="common">White-rot fungus</name>
    <name type="synonym">Peniophora carnosa</name>
    <dbReference type="NCBI Taxonomy" id="650164"/>
    <lineage>
        <taxon>Eukaryota</taxon>
        <taxon>Fungi</taxon>
        <taxon>Dikarya</taxon>
        <taxon>Basidiomycota</taxon>
        <taxon>Agaricomycotina</taxon>
        <taxon>Agaricomycetes</taxon>
        <taxon>Polyporales</taxon>
        <taxon>Phanerochaetaceae</taxon>
        <taxon>Phanerochaete</taxon>
    </lineage>
</organism>
<dbReference type="InterPro" id="IPR006094">
    <property type="entry name" value="Oxid_FAD_bind_N"/>
</dbReference>
<dbReference type="HOGENOM" id="CLU_140483_0_0_1"/>
<dbReference type="OrthoDB" id="2151789at2759"/>
<evidence type="ECO:0000259" key="5">
    <source>
        <dbReference type="PROSITE" id="PS51387"/>
    </source>
</evidence>
<keyword evidence="3" id="KW-0274">FAD</keyword>
<dbReference type="InterPro" id="IPR016169">
    <property type="entry name" value="FAD-bd_PCMH_sub2"/>
</dbReference>
<keyword evidence="2" id="KW-0285">Flavoprotein</keyword>
<keyword evidence="4" id="KW-0560">Oxidoreductase</keyword>
<comment type="similarity">
    <text evidence="1">Belongs to the oxygen-dependent FAD-linked oxidoreductase family.</text>
</comment>
<evidence type="ECO:0000313" key="7">
    <source>
        <dbReference type="Proteomes" id="UP000008370"/>
    </source>
</evidence>
<dbReference type="Proteomes" id="UP000008370">
    <property type="component" value="Unassembled WGS sequence"/>
</dbReference>
<dbReference type="InParanoid" id="K5W373"/>
<evidence type="ECO:0000256" key="3">
    <source>
        <dbReference type="ARBA" id="ARBA00022827"/>
    </source>
</evidence>
<dbReference type="GeneID" id="18920674"/>